<dbReference type="SMART" id="SM00415">
    <property type="entry name" value="HSF"/>
    <property type="match status" value="1"/>
</dbReference>
<organism evidence="9 10">
    <name type="scientific">Chrysemys picta bellii</name>
    <name type="common">Western painted turtle</name>
    <name type="synonym">Emys bellii</name>
    <dbReference type="NCBI Taxonomy" id="8478"/>
    <lineage>
        <taxon>Eukaryota</taxon>
        <taxon>Metazoa</taxon>
        <taxon>Chordata</taxon>
        <taxon>Craniata</taxon>
        <taxon>Vertebrata</taxon>
        <taxon>Euteleostomi</taxon>
        <taxon>Archelosauria</taxon>
        <taxon>Testudinata</taxon>
        <taxon>Testudines</taxon>
        <taxon>Cryptodira</taxon>
        <taxon>Durocryptodira</taxon>
        <taxon>Testudinoidea</taxon>
        <taxon>Emydidae</taxon>
        <taxon>Chrysemys</taxon>
    </lineage>
</organism>
<dbReference type="PANTHER" id="PTHR10015:SF336">
    <property type="entry name" value="HEAT SHOCK TRANSCRIPTION FACTOR, Y-LINKED"/>
    <property type="match status" value="1"/>
</dbReference>
<dbReference type="Ensembl" id="ENSCPBT00000034774.1">
    <property type="protein sequence ID" value="ENSCPBP00000029552.1"/>
    <property type="gene ID" value="ENSCPBG00000020825.1"/>
</dbReference>
<evidence type="ECO:0000313" key="10">
    <source>
        <dbReference type="Proteomes" id="UP000694380"/>
    </source>
</evidence>
<evidence type="ECO:0000313" key="9">
    <source>
        <dbReference type="Ensembl" id="ENSCPBP00000029552.1"/>
    </source>
</evidence>
<evidence type="ECO:0000256" key="2">
    <source>
        <dbReference type="ARBA" id="ARBA00006403"/>
    </source>
</evidence>
<dbReference type="SUPFAM" id="SSF46785">
    <property type="entry name" value="Winged helix' DNA-binding domain"/>
    <property type="match status" value="1"/>
</dbReference>
<sequence>MDLSIAETPHVSAQDEMVDSAVSISSAIPLCDRTATGDSALRSIIEENAFQVLSDGPWVKRPRLLCDDSSTEDNDFLSLTFPKKLWKIVESDQFKSLWWDDDGNCVVIDEELFKKEVLERRGPLRIFETDCMKSFIRQLNLYGFSKMRQDFQRSASLAEFLAEEKAASAFSKLYYQAARVLIQLLIIMKRNTKTRSFTLEHEGNSTDIKAVGMPDAQERASACFSGGQQTDLPSRSLQNCAQKLLPPQELRASISELKTHSAILTGKSSQEQKITNFEAMKNKYCDHSNKHSLLFPGPSQIRGSNSRELKYHPMALTGQSSHEQNPVDCEIKKNKMYHFHPYKHSRFTPDIRYGMDSRIAALSCHHPLTPNPMPRLDPITRLPICQCAHLDLAAMNAYQIARLPFSHPWFSMPMMPSLSAISMPGDAPHQHRASPHYAYCQCFCCLGSWRASKPNLQ</sequence>
<keyword evidence="4" id="KW-0238">DNA-binding</keyword>
<dbReference type="FunFam" id="1.10.10.10:FF:000349">
    <property type="entry name" value="Heat shock transcription factor, Y-linked"/>
    <property type="match status" value="1"/>
</dbReference>
<dbReference type="InterPro" id="IPR036390">
    <property type="entry name" value="WH_DNA-bd_sf"/>
</dbReference>
<dbReference type="Gene3D" id="1.10.10.10">
    <property type="entry name" value="Winged helix-like DNA-binding domain superfamily/Winged helix DNA-binding domain"/>
    <property type="match status" value="1"/>
</dbReference>
<evidence type="ECO:0000256" key="6">
    <source>
        <dbReference type="ARBA" id="ARBA00023242"/>
    </source>
</evidence>
<gene>
    <name evidence="9" type="primary">LOC101933341</name>
</gene>
<reference evidence="9" key="1">
    <citation type="submission" date="2025-08" db="UniProtKB">
        <authorList>
            <consortium name="Ensembl"/>
        </authorList>
    </citation>
    <scope>IDENTIFICATION</scope>
</reference>
<keyword evidence="5" id="KW-0804">Transcription</keyword>
<comment type="subcellular location">
    <subcellularLocation>
        <location evidence="1">Nucleus</location>
    </subcellularLocation>
</comment>
<dbReference type="PANTHER" id="PTHR10015">
    <property type="entry name" value="HEAT SHOCK TRANSCRIPTION FACTOR"/>
    <property type="match status" value="1"/>
</dbReference>
<evidence type="ECO:0000256" key="5">
    <source>
        <dbReference type="ARBA" id="ARBA00023163"/>
    </source>
</evidence>
<dbReference type="Pfam" id="PF00447">
    <property type="entry name" value="HSF_DNA-bind"/>
    <property type="match status" value="1"/>
</dbReference>
<evidence type="ECO:0000259" key="8">
    <source>
        <dbReference type="SMART" id="SM00415"/>
    </source>
</evidence>
<keyword evidence="6" id="KW-0539">Nucleus</keyword>
<dbReference type="AlphaFoldDB" id="A0A8C3I9J7"/>
<reference evidence="9" key="2">
    <citation type="submission" date="2025-09" db="UniProtKB">
        <authorList>
            <consortium name="Ensembl"/>
        </authorList>
    </citation>
    <scope>IDENTIFICATION</scope>
</reference>
<dbReference type="GO" id="GO:0043565">
    <property type="term" value="F:sequence-specific DNA binding"/>
    <property type="evidence" value="ECO:0007669"/>
    <property type="project" value="InterPro"/>
</dbReference>
<name>A0A8C3I9J7_CHRPI</name>
<protein>
    <recommendedName>
        <fullName evidence="8">HSF-type DNA-binding domain-containing protein</fullName>
    </recommendedName>
</protein>
<feature type="domain" description="HSF-type DNA-binding" evidence="8">
    <location>
        <begin position="77"/>
        <end position="191"/>
    </location>
</feature>
<comment type="similarity">
    <text evidence="2 7">Belongs to the HSF family.</text>
</comment>
<evidence type="ECO:0000256" key="1">
    <source>
        <dbReference type="ARBA" id="ARBA00004123"/>
    </source>
</evidence>
<evidence type="ECO:0000256" key="4">
    <source>
        <dbReference type="ARBA" id="ARBA00023125"/>
    </source>
</evidence>
<evidence type="ECO:0000256" key="7">
    <source>
        <dbReference type="RuleBase" id="RU004020"/>
    </source>
</evidence>
<dbReference type="GeneTree" id="ENSGT00940000157452"/>
<keyword evidence="3" id="KW-0805">Transcription regulation</keyword>
<dbReference type="InterPro" id="IPR000232">
    <property type="entry name" value="HSF_DNA-bd"/>
</dbReference>
<keyword evidence="10" id="KW-1185">Reference proteome</keyword>
<evidence type="ECO:0000256" key="3">
    <source>
        <dbReference type="ARBA" id="ARBA00023015"/>
    </source>
</evidence>
<dbReference type="GO" id="GO:0005634">
    <property type="term" value="C:nucleus"/>
    <property type="evidence" value="ECO:0007669"/>
    <property type="project" value="UniProtKB-SubCell"/>
</dbReference>
<dbReference type="InterPro" id="IPR036388">
    <property type="entry name" value="WH-like_DNA-bd_sf"/>
</dbReference>
<accession>A0A8C3I9J7</accession>
<proteinExistence type="inferred from homology"/>
<dbReference type="Proteomes" id="UP000694380">
    <property type="component" value="Unplaced"/>
</dbReference>
<dbReference type="GO" id="GO:0003700">
    <property type="term" value="F:DNA-binding transcription factor activity"/>
    <property type="evidence" value="ECO:0007669"/>
    <property type="project" value="InterPro"/>
</dbReference>